<dbReference type="AlphaFoldDB" id="W2TK91"/>
<dbReference type="EMBL" id="KI658687">
    <property type="protein sequence ID" value="ETN81591.1"/>
    <property type="molecule type" value="Genomic_DNA"/>
</dbReference>
<keyword evidence="1" id="KW-0472">Membrane</keyword>
<proteinExistence type="predicted"/>
<dbReference type="KEGG" id="nai:NECAME_08389"/>
<protein>
    <submittedName>
        <fullName evidence="2">Uncharacterized protein</fullName>
    </submittedName>
</protein>
<name>W2TK91_NECAM</name>
<evidence type="ECO:0000256" key="1">
    <source>
        <dbReference type="SAM" id="Phobius"/>
    </source>
</evidence>
<evidence type="ECO:0000313" key="2">
    <source>
        <dbReference type="EMBL" id="ETN81591.1"/>
    </source>
</evidence>
<accession>W2TK91</accession>
<keyword evidence="3" id="KW-1185">Reference proteome</keyword>
<feature type="transmembrane region" description="Helical" evidence="1">
    <location>
        <begin position="43"/>
        <end position="63"/>
    </location>
</feature>
<evidence type="ECO:0000313" key="3">
    <source>
        <dbReference type="Proteomes" id="UP000053676"/>
    </source>
</evidence>
<keyword evidence="1" id="KW-1133">Transmembrane helix</keyword>
<dbReference type="STRING" id="51031.W2TK91"/>
<gene>
    <name evidence="2" type="ORF">NECAME_08389</name>
</gene>
<reference evidence="3" key="1">
    <citation type="journal article" date="2014" name="Nat. Genet.">
        <title>Genome of the human hookworm Necator americanus.</title>
        <authorList>
            <person name="Tang Y.T."/>
            <person name="Gao X."/>
            <person name="Rosa B.A."/>
            <person name="Abubucker S."/>
            <person name="Hallsworth-Pepin K."/>
            <person name="Martin J."/>
            <person name="Tyagi R."/>
            <person name="Heizer E."/>
            <person name="Zhang X."/>
            <person name="Bhonagiri-Palsikar V."/>
            <person name="Minx P."/>
            <person name="Warren W.C."/>
            <person name="Wang Q."/>
            <person name="Zhan B."/>
            <person name="Hotez P.J."/>
            <person name="Sternberg P.W."/>
            <person name="Dougall A."/>
            <person name="Gaze S.T."/>
            <person name="Mulvenna J."/>
            <person name="Sotillo J."/>
            <person name="Ranganathan S."/>
            <person name="Rabelo E.M."/>
            <person name="Wilson R.K."/>
            <person name="Felgner P.L."/>
            <person name="Bethony J."/>
            <person name="Hawdon J.M."/>
            <person name="Gasser R.B."/>
            <person name="Loukas A."/>
            <person name="Mitreva M."/>
        </authorList>
    </citation>
    <scope>NUCLEOTIDE SEQUENCE [LARGE SCALE GENOMIC DNA]</scope>
</reference>
<sequence length="120" mass="13625">MVCVIASTLCKALLKLSLTFLIRRDSTFKMIAIADGILKSSGWLLFSLTLAFFHAIMLSALFINQCVQISENMTTMDRIRHSRGRHYAHLNSESDDNSPDLSFTFSRRIRNVVDFCIASF</sequence>
<dbReference type="Proteomes" id="UP000053676">
    <property type="component" value="Unassembled WGS sequence"/>
</dbReference>
<keyword evidence="1" id="KW-0812">Transmembrane</keyword>
<organism evidence="2 3">
    <name type="scientific">Necator americanus</name>
    <name type="common">Human hookworm</name>
    <dbReference type="NCBI Taxonomy" id="51031"/>
    <lineage>
        <taxon>Eukaryota</taxon>
        <taxon>Metazoa</taxon>
        <taxon>Ecdysozoa</taxon>
        <taxon>Nematoda</taxon>
        <taxon>Chromadorea</taxon>
        <taxon>Rhabditida</taxon>
        <taxon>Rhabditina</taxon>
        <taxon>Rhabditomorpha</taxon>
        <taxon>Strongyloidea</taxon>
        <taxon>Ancylostomatidae</taxon>
        <taxon>Bunostominae</taxon>
        <taxon>Necator</taxon>
    </lineage>
</organism>